<dbReference type="OrthoDB" id="903930at2"/>
<name>A0A3E1NFS7_9BACT</name>
<evidence type="ECO:0000259" key="1">
    <source>
        <dbReference type="Pfam" id="PF13320"/>
    </source>
</evidence>
<proteinExistence type="predicted"/>
<evidence type="ECO:0000313" key="3">
    <source>
        <dbReference type="EMBL" id="RFM26664.1"/>
    </source>
</evidence>
<dbReference type="InterPro" id="IPR053850">
    <property type="entry name" value="Glyco_hydro_123_N_2"/>
</dbReference>
<evidence type="ECO:0000259" key="2">
    <source>
        <dbReference type="Pfam" id="PF22680"/>
    </source>
</evidence>
<dbReference type="RefSeq" id="WP_116848868.1">
    <property type="nucleotide sequence ID" value="NZ_QTJU01000008.1"/>
</dbReference>
<reference evidence="3 4" key="1">
    <citation type="submission" date="2018-08" db="EMBL/GenBank/DDBJ databases">
        <title>Chitinophagaceae sp. K23C18032701, a novel bacterium isolated from forest soil.</title>
        <authorList>
            <person name="Wang C."/>
        </authorList>
    </citation>
    <scope>NUCLEOTIDE SEQUENCE [LARGE SCALE GENOMIC DNA]</scope>
    <source>
        <strain evidence="3 4">K23C18032701</strain>
    </source>
</reference>
<dbReference type="Pfam" id="PF22680">
    <property type="entry name" value="Glyco_hydro_123_N_2"/>
    <property type="match status" value="1"/>
</dbReference>
<accession>A0A3E1NFS7</accession>
<feature type="domain" description="Glycoside hydrolase 123 catalytic" evidence="1">
    <location>
        <begin position="270"/>
        <end position="542"/>
    </location>
</feature>
<dbReference type="EMBL" id="QTJU01000008">
    <property type="protein sequence ID" value="RFM26664.1"/>
    <property type="molecule type" value="Genomic_DNA"/>
</dbReference>
<comment type="caution">
    <text evidence="3">The sequence shown here is derived from an EMBL/GenBank/DDBJ whole genome shotgun (WGS) entry which is preliminary data.</text>
</comment>
<protein>
    <submittedName>
        <fullName evidence="3">DUF4091 domain-containing protein</fullName>
    </submittedName>
</protein>
<dbReference type="InterPro" id="IPR025150">
    <property type="entry name" value="GH123_cat"/>
</dbReference>
<keyword evidence="4" id="KW-1185">Reference proteome</keyword>
<evidence type="ECO:0000313" key="4">
    <source>
        <dbReference type="Proteomes" id="UP000261284"/>
    </source>
</evidence>
<feature type="domain" description="Glycoside hydrolase 123 N-terminal" evidence="2">
    <location>
        <begin position="75"/>
        <end position="181"/>
    </location>
</feature>
<dbReference type="AlphaFoldDB" id="A0A3E1NFS7"/>
<dbReference type="Pfam" id="PF13320">
    <property type="entry name" value="GH123_cat"/>
    <property type="match status" value="1"/>
</dbReference>
<organism evidence="3 4">
    <name type="scientific">Deminuibacter soli</name>
    <dbReference type="NCBI Taxonomy" id="2291815"/>
    <lineage>
        <taxon>Bacteria</taxon>
        <taxon>Pseudomonadati</taxon>
        <taxon>Bacteroidota</taxon>
        <taxon>Chitinophagia</taxon>
        <taxon>Chitinophagales</taxon>
        <taxon>Chitinophagaceae</taxon>
        <taxon>Deminuibacter</taxon>
    </lineage>
</organism>
<dbReference type="PROSITE" id="PS51257">
    <property type="entry name" value="PROKAR_LIPOPROTEIN"/>
    <property type="match status" value="1"/>
</dbReference>
<sequence>MIFFNKIKTTRHIAVWVQTLFALPAIFIGVSSASCQLNEAHASGITISYQHSLEKIFRESNLGKTDTLPVIDVAKGEVASLQYIINGDKDITDVDVHFNSNEQNKDILSGARAYYEGFVRAMIFADKRSRDFLPAHDNEYPDPLYSFPCKQITANQNQPCWISIPVGANAKTGDYKCSVTFTGKYKGQSFMLTRRFIVKVYPVVLSKDDILSVSNWFAFETPQNEYKKTFKRMNAGADVPYNSELYWGYLKKYAAIMSAHGQNVFYLSPVHLVTYKRDGNKWGFDFSFFDKVAGTLQANTKLKFIEGGALALRGNGWEGNFRMLFPHQENGTWGVGLQDLSNPDVQQFYKAFMPALCAHLKEKGWDKIYIQHIADEPIDANADSYISISKFIRAQLTCNLKFIDAVQTTKVAGYVDIWVPQLDFFDKNAAFFENRRRSYNETVWFYTSAFPQGNYANRFIELPLAKVRLLHWINFKYNASGYLHWGFNFWDDNLLMQHKSGSDGLPAGDAWIVYPGNNEVLSSIRFETMRDGINDYTLLRMLQKQNAAAAQVLVNKIVLSYDNYNTDAATILAIHKQLLVALSK</sequence>
<dbReference type="Proteomes" id="UP000261284">
    <property type="component" value="Unassembled WGS sequence"/>
</dbReference>
<gene>
    <name evidence="3" type="ORF">DXN05_19030</name>
</gene>